<reference evidence="3" key="1">
    <citation type="submission" date="2016-06" db="EMBL/GenBank/DDBJ databases">
        <authorList>
            <person name="de Vries S.P.W."/>
            <person name="Hadjirin N.F."/>
            <person name="Lay E.M."/>
            <person name="Zadoks R.N."/>
            <person name="Peacock S.J."/>
            <person name="Parkhill J."/>
            <person name="Grant A.J."/>
            <person name="Mcdougall S."/>
            <person name="Holmes M.A."/>
        </authorList>
    </citation>
    <scope>NUCLEOTIDE SEQUENCE [LARGE SCALE GENOMIC DNA]</scope>
    <source>
        <strain evidence="3">NZ1587</strain>
    </source>
</reference>
<organism evidence="2 3">
    <name type="scientific">Streptococcus bovimastitidis</name>
    <dbReference type="NCBI Taxonomy" id="1856638"/>
    <lineage>
        <taxon>Bacteria</taxon>
        <taxon>Bacillati</taxon>
        <taxon>Bacillota</taxon>
        <taxon>Bacilli</taxon>
        <taxon>Lactobacillales</taxon>
        <taxon>Streptococcaceae</taxon>
        <taxon>Streptococcus</taxon>
    </lineage>
</organism>
<keyword evidence="3" id="KW-1185">Reference proteome</keyword>
<sequence>MIKLKIRPLSSCQSGGKNCSLNGKLWVAAQTPIVIWLIAMTAINQLMMSLSSLKEVACSFRLVRKKCL</sequence>
<dbReference type="EMBL" id="LZDD01000001">
    <property type="protein sequence ID" value="OJF72853.1"/>
    <property type="molecule type" value="Genomic_DNA"/>
</dbReference>
<feature type="transmembrane region" description="Helical" evidence="1">
    <location>
        <begin position="25"/>
        <end position="44"/>
    </location>
</feature>
<evidence type="ECO:0000313" key="3">
    <source>
        <dbReference type="Proteomes" id="UP000182015"/>
    </source>
</evidence>
<protein>
    <submittedName>
        <fullName evidence="2">Uncharacterized protein</fullName>
    </submittedName>
</protein>
<dbReference type="AlphaFoldDB" id="A0A1L8MQ24"/>
<name>A0A1L8MQ24_9STRE</name>
<gene>
    <name evidence="2" type="ORF">A9Q68_04730</name>
</gene>
<evidence type="ECO:0000256" key="1">
    <source>
        <dbReference type="SAM" id="Phobius"/>
    </source>
</evidence>
<evidence type="ECO:0000313" key="2">
    <source>
        <dbReference type="EMBL" id="OJF72853.1"/>
    </source>
</evidence>
<proteinExistence type="predicted"/>
<accession>A0A1L8MQ24</accession>
<keyword evidence="1" id="KW-0472">Membrane</keyword>
<dbReference type="Proteomes" id="UP000182015">
    <property type="component" value="Unassembled WGS sequence"/>
</dbReference>
<keyword evidence="1" id="KW-0812">Transmembrane</keyword>
<comment type="caution">
    <text evidence="2">The sequence shown here is derived from an EMBL/GenBank/DDBJ whole genome shotgun (WGS) entry which is preliminary data.</text>
</comment>
<dbReference type="STRING" id="1856638.A9Q68_04730"/>
<keyword evidence="1" id="KW-1133">Transmembrane helix</keyword>